<evidence type="ECO:0000313" key="1">
    <source>
        <dbReference type="EMBL" id="SNT32675.1"/>
    </source>
</evidence>
<reference evidence="1 2" key="1">
    <citation type="submission" date="2017-06" db="EMBL/GenBank/DDBJ databases">
        <authorList>
            <person name="Kim H.J."/>
            <person name="Triplett B.A."/>
        </authorList>
    </citation>
    <scope>NUCLEOTIDE SEQUENCE [LARGE SCALE GENOMIC DNA]</scope>
    <source>
        <strain evidence="1 2">CGMCC 4.2132</strain>
    </source>
</reference>
<dbReference type="OrthoDB" id="3477672at2"/>
<dbReference type="Proteomes" id="UP000198282">
    <property type="component" value="Unassembled WGS sequence"/>
</dbReference>
<gene>
    <name evidence="1" type="ORF">SAMN05216276_103478</name>
</gene>
<dbReference type="RefSeq" id="WP_143653376.1">
    <property type="nucleotide sequence ID" value="NZ_FZOD01000034.1"/>
</dbReference>
<evidence type="ECO:0000313" key="2">
    <source>
        <dbReference type="Proteomes" id="UP000198282"/>
    </source>
</evidence>
<organism evidence="1 2">
    <name type="scientific">Streptosporangium subroseum</name>
    <dbReference type="NCBI Taxonomy" id="106412"/>
    <lineage>
        <taxon>Bacteria</taxon>
        <taxon>Bacillati</taxon>
        <taxon>Actinomycetota</taxon>
        <taxon>Actinomycetes</taxon>
        <taxon>Streptosporangiales</taxon>
        <taxon>Streptosporangiaceae</taxon>
        <taxon>Streptosporangium</taxon>
    </lineage>
</organism>
<dbReference type="AlphaFoldDB" id="A0A239LQL7"/>
<dbReference type="EMBL" id="FZOD01000034">
    <property type="protein sequence ID" value="SNT32675.1"/>
    <property type="molecule type" value="Genomic_DNA"/>
</dbReference>
<sequence>MNMNTYYAMTSVYITTSAEGAARALKRGVVAEHLDHAPEQAKERYLHAFDAAVKDQDLMFGVLCDQAPGRPGHSRRRHGRPRLPRRSYRLRAAPGAHPRIASAAVTLGACLPPGAEAGQTKETAAHTARELGPTWLIKAL</sequence>
<protein>
    <submittedName>
        <fullName evidence="1">Uncharacterized protein</fullName>
    </submittedName>
</protein>
<name>A0A239LQL7_9ACTN</name>
<proteinExistence type="predicted"/>
<keyword evidence="2" id="KW-1185">Reference proteome</keyword>
<accession>A0A239LQL7</accession>